<keyword evidence="2" id="KW-1185">Reference proteome</keyword>
<dbReference type="Proteomes" id="UP000815325">
    <property type="component" value="Unassembled WGS sequence"/>
</dbReference>
<reference evidence="1" key="1">
    <citation type="submission" date="2017-08" db="EMBL/GenBank/DDBJ databases">
        <authorList>
            <person name="Polle J.E."/>
            <person name="Barry K."/>
            <person name="Cushman J."/>
            <person name="Schmutz J."/>
            <person name="Tran D."/>
            <person name="Hathwaick L.T."/>
            <person name="Yim W.C."/>
            <person name="Jenkins J."/>
            <person name="Mckie-Krisberg Z.M."/>
            <person name="Prochnik S."/>
            <person name="Lindquist E."/>
            <person name="Dockter R.B."/>
            <person name="Adam C."/>
            <person name="Molina H."/>
            <person name="Bunkerborg J."/>
            <person name="Jin E."/>
            <person name="Buchheim M."/>
            <person name="Magnuson J."/>
        </authorList>
    </citation>
    <scope>NUCLEOTIDE SEQUENCE</scope>
    <source>
        <strain evidence="1">CCAP 19/18</strain>
    </source>
</reference>
<organism evidence="1 2">
    <name type="scientific">Dunaliella salina</name>
    <name type="common">Green alga</name>
    <name type="synonym">Protococcus salinus</name>
    <dbReference type="NCBI Taxonomy" id="3046"/>
    <lineage>
        <taxon>Eukaryota</taxon>
        <taxon>Viridiplantae</taxon>
        <taxon>Chlorophyta</taxon>
        <taxon>core chlorophytes</taxon>
        <taxon>Chlorophyceae</taxon>
        <taxon>CS clade</taxon>
        <taxon>Chlamydomonadales</taxon>
        <taxon>Dunaliellaceae</taxon>
        <taxon>Dunaliella</taxon>
    </lineage>
</organism>
<comment type="caution">
    <text evidence="1">The sequence shown here is derived from an EMBL/GenBank/DDBJ whole genome shotgun (WGS) entry which is preliminary data.</text>
</comment>
<name>A0ABQ7GE25_DUNSA</name>
<evidence type="ECO:0008006" key="3">
    <source>
        <dbReference type="Google" id="ProtNLM"/>
    </source>
</evidence>
<evidence type="ECO:0000313" key="2">
    <source>
        <dbReference type="Proteomes" id="UP000815325"/>
    </source>
</evidence>
<sequence length="69" mass="7672">MGCTPGCTCRASYFVLSKGIGILCFICGSRYHLQPLLVACCTKVFVSCVVFVRHETAFRLKKCNPFIFS</sequence>
<accession>A0ABQ7GE25</accession>
<proteinExistence type="predicted"/>
<dbReference type="EMBL" id="MU069844">
    <property type="protein sequence ID" value="KAF5832870.1"/>
    <property type="molecule type" value="Genomic_DNA"/>
</dbReference>
<gene>
    <name evidence="1" type="ORF">DUNSADRAFT_11090</name>
</gene>
<protein>
    <recommendedName>
        <fullName evidence="3">Encoded protein</fullName>
    </recommendedName>
</protein>
<evidence type="ECO:0000313" key="1">
    <source>
        <dbReference type="EMBL" id="KAF5832870.1"/>
    </source>
</evidence>